<dbReference type="EMBL" id="CP001744">
    <property type="protein sequence ID" value="ADG69516.1"/>
    <property type="molecule type" value="Genomic_DNA"/>
</dbReference>
<organism evidence="1 2">
    <name type="scientific">Planctopirus limnophila (strain ATCC 43296 / DSM 3776 / IFAM 1008 / Mu 290)</name>
    <name type="common">Planctomyces limnophilus</name>
    <dbReference type="NCBI Taxonomy" id="521674"/>
    <lineage>
        <taxon>Bacteria</taxon>
        <taxon>Pseudomonadati</taxon>
        <taxon>Planctomycetota</taxon>
        <taxon>Planctomycetia</taxon>
        <taxon>Planctomycetales</taxon>
        <taxon>Planctomycetaceae</taxon>
        <taxon>Planctopirus</taxon>
    </lineage>
</organism>
<accession>D5SWC3</accession>
<evidence type="ECO:0000313" key="1">
    <source>
        <dbReference type="EMBL" id="ADG69516.1"/>
    </source>
</evidence>
<dbReference type="RefSeq" id="WP_013111947.1">
    <property type="nucleotide sequence ID" value="NC_014148.1"/>
</dbReference>
<dbReference type="OrthoDB" id="9828145at2"/>
<dbReference type="STRING" id="521674.Plim_3704"/>
<evidence type="ECO:0000313" key="2">
    <source>
        <dbReference type="Proteomes" id="UP000002220"/>
    </source>
</evidence>
<dbReference type="Gene3D" id="2.60.40.10">
    <property type="entry name" value="Immunoglobulins"/>
    <property type="match status" value="1"/>
</dbReference>
<dbReference type="Proteomes" id="UP000002220">
    <property type="component" value="Chromosome"/>
</dbReference>
<dbReference type="AlphaFoldDB" id="D5SWC3"/>
<proteinExistence type="predicted"/>
<sequence length="141" mass="15193">MWVVPPAIIPSLAIVTAWRTGGVTAARMWLHGQAVQLEPTVLVVPVEILAPDQTGPMNVVDYPAPFVTLRNLQGKPLQVLGAKESCACATATSLPATIEPFGTLRIPLRLSETARGTQTLTFFTDAPTTPRLTCRVEFRGE</sequence>
<dbReference type="HOGENOM" id="CLU_1823566_0_0_0"/>
<evidence type="ECO:0008006" key="3">
    <source>
        <dbReference type="Google" id="ProtNLM"/>
    </source>
</evidence>
<gene>
    <name evidence="1" type="ordered locus">Plim_3704</name>
</gene>
<name>D5SWC3_PLAL2</name>
<protein>
    <recommendedName>
        <fullName evidence="3">DUF1573 domain-containing protein</fullName>
    </recommendedName>
</protein>
<dbReference type="KEGG" id="plm:Plim_3704"/>
<keyword evidence="2" id="KW-1185">Reference proteome</keyword>
<reference evidence="1 2" key="1">
    <citation type="journal article" date="2010" name="Stand. Genomic Sci.">
        <title>Complete genome sequence of Planctomyces limnophilus type strain (Mu 290).</title>
        <authorList>
            <person name="Labutti K."/>
            <person name="Sikorski J."/>
            <person name="Schneider S."/>
            <person name="Nolan M."/>
            <person name="Lucas S."/>
            <person name="Glavina Del Rio T."/>
            <person name="Tice H."/>
            <person name="Cheng J.F."/>
            <person name="Goodwin L."/>
            <person name="Pitluck S."/>
            <person name="Liolios K."/>
            <person name="Ivanova N."/>
            <person name="Mavromatis K."/>
            <person name="Mikhailova N."/>
            <person name="Pati A."/>
            <person name="Chen A."/>
            <person name="Palaniappan K."/>
            <person name="Land M."/>
            <person name="Hauser L."/>
            <person name="Chang Y.J."/>
            <person name="Jeffries C.D."/>
            <person name="Tindall B.J."/>
            <person name="Rohde M."/>
            <person name="Goker M."/>
            <person name="Woyke T."/>
            <person name="Bristow J."/>
            <person name="Eisen J.A."/>
            <person name="Markowitz V."/>
            <person name="Hugenholtz P."/>
            <person name="Kyrpides N.C."/>
            <person name="Klenk H.P."/>
            <person name="Lapidus A."/>
        </authorList>
    </citation>
    <scope>NUCLEOTIDE SEQUENCE [LARGE SCALE GENOMIC DNA]</scope>
    <source>
        <strain evidence="2">ATCC 43296 / DSM 3776 / IFAM 1008 / 290</strain>
    </source>
</reference>
<dbReference type="InterPro" id="IPR013783">
    <property type="entry name" value="Ig-like_fold"/>
</dbReference>